<dbReference type="SUPFAM" id="SSF48371">
    <property type="entry name" value="ARM repeat"/>
    <property type="match status" value="1"/>
</dbReference>
<keyword evidence="5" id="KW-0963">Cytoplasm</keyword>
<evidence type="ECO:0000256" key="1">
    <source>
        <dbReference type="ARBA" id="ARBA00004123"/>
    </source>
</evidence>
<dbReference type="Pfam" id="PF24436">
    <property type="entry name" value="INTS7_N"/>
    <property type="match status" value="1"/>
</dbReference>
<dbReference type="Proteomes" id="UP000887565">
    <property type="component" value="Unplaced"/>
</dbReference>
<dbReference type="WBParaSite" id="nRc.2.0.1.t37812-RA">
    <property type="protein sequence ID" value="nRc.2.0.1.t37812-RA"/>
    <property type="gene ID" value="nRc.2.0.1.g37812"/>
</dbReference>
<name>A0A915KGE5_ROMCU</name>
<keyword evidence="10" id="KW-1185">Reference proteome</keyword>
<evidence type="ECO:0000256" key="6">
    <source>
        <dbReference type="ARBA" id="ARBA00023242"/>
    </source>
</evidence>
<dbReference type="GO" id="GO:0032039">
    <property type="term" value="C:integrator complex"/>
    <property type="evidence" value="ECO:0007669"/>
    <property type="project" value="InterPro"/>
</dbReference>
<organism evidence="10 11">
    <name type="scientific">Romanomermis culicivorax</name>
    <name type="common">Nematode worm</name>
    <dbReference type="NCBI Taxonomy" id="13658"/>
    <lineage>
        <taxon>Eukaryota</taxon>
        <taxon>Metazoa</taxon>
        <taxon>Ecdysozoa</taxon>
        <taxon>Nematoda</taxon>
        <taxon>Enoplea</taxon>
        <taxon>Dorylaimia</taxon>
        <taxon>Mermithida</taxon>
        <taxon>Mermithoidea</taxon>
        <taxon>Mermithidae</taxon>
        <taxon>Romanomermis</taxon>
    </lineage>
</organism>
<evidence type="ECO:0000259" key="9">
    <source>
        <dbReference type="Pfam" id="PF24437"/>
    </source>
</evidence>
<accession>A0A915KGE5</accession>
<dbReference type="Pfam" id="PF24437">
    <property type="entry name" value="INTS7_HB"/>
    <property type="match status" value="1"/>
</dbReference>
<feature type="domain" description="Integrator complex subunit 7 helical bundle" evidence="9">
    <location>
        <begin position="442"/>
        <end position="595"/>
    </location>
</feature>
<evidence type="ECO:0000313" key="11">
    <source>
        <dbReference type="WBParaSite" id="nRc.2.0.1.t37812-RA"/>
    </source>
</evidence>
<dbReference type="AlphaFoldDB" id="A0A915KGE5"/>
<dbReference type="OMA" id="DANSALX"/>
<dbReference type="Pfam" id="PF22965">
    <property type="entry name" value="INTS7_C"/>
    <property type="match status" value="1"/>
</dbReference>
<dbReference type="InterPro" id="IPR033060">
    <property type="entry name" value="INTS7"/>
</dbReference>
<dbReference type="InterPro" id="IPR056516">
    <property type="entry name" value="INTS7_N"/>
</dbReference>
<evidence type="ECO:0000256" key="3">
    <source>
        <dbReference type="ARBA" id="ARBA00008565"/>
    </source>
</evidence>
<feature type="domain" description="Integrator complex subunit 7 C-terminal" evidence="7">
    <location>
        <begin position="690"/>
        <end position="802"/>
    </location>
</feature>
<evidence type="ECO:0000256" key="4">
    <source>
        <dbReference type="ARBA" id="ARBA00015336"/>
    </source>
</evidence>
<comment type="similarity">
    <text evidence="3">Belongs to the Integrator subunit 7 family.</text>
</comment>
<evidence type="ECO:0000256" key="2">
    <source>
        <dbReference type="ARBA" id="ARBA00004496"/>
    </source>
</evidence>
<reference evidence="11" key="1">
    <citation type="submission" date="2022-11" db="UniProtKB">
        <authorList>
            <consortium name="WormBaseParasite"/>
        </authorList>
    </citation>
    <scope>IDENTIFICATION</scope>
</reference>
<feature type="domain" description="Integrator complex subunit 7 N-terminal" evidence="8">
    <location>
        <begin position="22"/>
        <end position="370"/>
    </location>
</feature>
<dbReference type="InterPro" id="IPR054519">
    <property type="entry name" value="INTS7_C"/>
</dbReference>
<sequence>MIASNEFGLIQQITECDANSALSELDRALRSNNIGEKAELIVRVPAYFEKYPFPIFVNAVLLKLTELFKNSTTNFLRKLVLQVAERSQTHLDKIISRDEIAKRVFVVSYSNDHIARALTLRLLGYLSSILSERKEIHHLIRTGLDSNDFTELEASIFAAERFASQSKEFANSIAGKIIEMLSSVDVPSNTKVRILPILEHVHNDPHTTQKVFEICIETLKNTDSNLVFVCAALKTLTRLSLSSLIIVESQIDYLYSILDSGYPFLVKKEALICLADIAKIAAHFLNDSHFLKSLDYAQKLDSASKSEAKLLLFALKFMSDLANSNLVMTWIFNSLTLLVNKNMLLSRNDSYLILSRISVVSANLMLNMACYSSFLAEVFCALNDCDHRIVTKIGREFSEKYANLSPYISLLIDDGIQGDIQNQRDPWILYKMARFASRHAKHRYAEKVFEKLLSKAYSDTNYNWLKFLAKFSYVEAHVTNEQFSTGSLLSAYVSALNCLTVMNMENNARSIFVHEYVSLRIEQLKLLELVSDVCRVNVPTSFSANNDSSHLKNEISNYLRIVVSNLIQKYESLLVNSFDADPHTLRHLNLEKHKIICIEYYLIFIVESKSIDTEKFLMAENSCDNYCNKDTIAFLRNINNDFVELVKTFSDKDAFHKVTELVVALIHRLLRRPLYVPRYFYQALQSTTVKLAVSPQPSSTGDQSISLMPGQRLVVKVEGIVKTSGPKAGAVRQISRVQLTLCTSFPDVPCVDEKGTQIDQKLVRTLTPHNDYFSTEFILNFSKSGSLKVTAHLIDDETNHLWTLNVEERLRIKCLTSSSNPNPSLLSDLSAKYLF</sequence>
<protein>
    <recommendedName>
        <fullName evidence="4">Integrator complex subunit 7</fullName>
    </recommendedName>
</protein>
<proteinExistence type="inferred from homology"/>
<dbReference type="InterPro" id="IPR056517">
    <property type="entry name" value="INTS7_HB"/>
</dbReference>
<dbReference type="InterPro" id="IPR016024">
    <property type="entry name" value="ARM-type_fold"/>
</dbReference>
<comment type="subcellular location">
    <subcellularLocation>
        <location evidence="2">Cytoplasm</location>
    </subcellularLocation>
    <subcellularLocation>
        <location evidence="1">Nucleus</location>
    </subcellularLocation>
</comment>
<keyword evidence="6" id="KW-0539">Nucleus</keyword>
<dbReference type="GO" id="GO:0005737">
    <property type="term" value="C:cytoplasm"/>
    <property type="evidence" value="ECO:0007669"/>
    <property type="project" value="UniProtKB-SubCell"/>
</dbReference>
<evidence type="ECO:0000259" key="7">
    <source>
        <dbReference type="Pfam" id="PF22965"/>
    </source>
</evidence>
<evidence type="ECO:0000259" key="8">
    <source>
        <dbReference type="Pfam" id="PF24436"/>
    </source>
</evidence>
<evidence type="ECO:0000256" key="5">
    <source>
        <dbReference type="ARBA" id="ARBA00022490"/>
    </source>
</evidence>
<dbReference type="GO" id="GO:0034472">
    <property type="term" value="P:snRNA 3'-end processing"/>
    <property type="evidence" value="ECO:0007669"/>
    <property type="project" value="TreeGrafter"/>
</dbReference>
<dbReference type="PANTHER" id="PTHR13322:SF2">
    <property type="entry name" value="INTEGRATOR COMPLEX SUBUNIT 7"/>
    <property type="match status" value="1"/>
</dbReference>
<dbReference type="PANTHER" id="PTHR13322">
    <property type="entry name" value="C1ORF73 PROTEIN"/>
    <property type="match status" value="1"/>
</dbReference>
<evidence type="ECO:0000313" key="10">
    <source>
        <dbReference type="Proteomes" id="UP000887565"/>
    </source>
</evidence>